<evidence type="ECO:0000313" key="1">
    <source>
        <dbReference type="EMBL" id="VDM23099.1"/>
    </source>
</evidence>
<proteinExistence type="predicted"/>
<organism evidence="3">
    <name type="scientific">Hydatigena taeniaeformis</name>
    <name type="common">Feline tapeworm</name>
    <name type="synonym">Taenia taeniaeformis</name>
    <dbReference type="NCBI Taxonomy" id="6205"/>
    <lineage>
        <taxon>Eukaryota</taxon>
        <taxon>Metazoa</taxon>
        <taxon>Spiralia</taxon>
        <taxon>Lophotrochozoa</taxon>
        <taxon>Platyhelminthes</taxon>
        <taxon>Cestoda</taxon>
        <taxon>Eucestoda</taxon>
        <taxon>Cyclophyllidea</taxon>
        <taxon>Taeniidae</taxon>
        <taxon>Hydatigera</taxon>
    </lineage>
</organism>
<dbReference type="OrthoDB" id="6274071at2759"/>
<evidence type="ECO:0000313" key="3">
    <source>
        <dbReference type="WBParaSite" id="TTAC_0000367901-mRNA-1"/>
    </source>
</evidence>
<dbReference type="AlphaFoldDB" id="A0A0R3WSD9"/>
<evidence type="ECO:0000313" key="2">
    <source>
        <dbReference type="Proteomes" id="UP000274429"/>
    </source>
</evidence>
<reference evidence="1 2" key="2">
    <citation type="submission" date="2018-11" db="EMBL/GenBank/DDBJ databases">
        <authorList>
            <consortium name="Pathogen Informatics"/>
        </authorList>
    </citation>
    <scope>NUCLEOTIDE SEQUENCE [LARGE SCALE GENOMIC DNA]</scope>
</reference>
<dbReference type="WBParaSite" id="TTAC_0000367901-mRNA-1">
    <property type="protein sequence ID" value="TTAC_0000367901-mRNA-1"/>
    <property type="gene ID" value="TTAC_0000367901"/>
</dbReference>
<name>A0A0R3WSD9_HYDTA</name>
<dbReference type="Proteomes" id="UP000274429">
    <property type="component" value="Unassembled WGS sequence"/>
</dbReference>
<sequence length="451" mass="49197">MCGCLSLYPINRESNIAVPGEWLFPLHEGPIDVDVAAQSKIRMTTESFLETSAKNCLNMTVTTGKMPSASEAPTTAFPSSSAVTRSHALHTTDYSTPQTKSTFDEKYGKRTNPAILGKQRTSSNGLSAAAAVTVQVQWQIAFISMGRAAVCVNQTIMEAERRDAAPEKPRRIYLDGELLMNFGTADGKSVSASIFLDTEVRGDETILARSGIHEEPQNFPSIHLITPIFSILNSFLAVPRSQDGDRLTSRAFNIFSLTSGFTAPFNFTFTLDASNYGRLAIRGSLRRLSSTEDTFRGSMNVEITPEGQFVLLSSRLVAADGLVQTENGHDRSIVYEKSGAGKVKFEPQTYNLRSEEGQTISVRLFGGGEGAVREGSCLLAENSLMGKGQKFAVKMSAQGYCREDCRTNYGCSLYCMDMPVFSGNLLQFRFNTSPHASTAILTMNKNISSTM</sequence>
<gene>
    <name evidence="1" type="ORF">TTAC_LOCUS3664</name>
</gene>
<protein>
    <submittedName>
        <fullName evidence="3">Apple domain-containing protein</fullName>
    </submittedName>
</protein>
<dbReference type="EMBL" id="UYWX01002828">
    <property type="protein sequence ID" value="VDM23099.1"/>
    <property type="molecule type" value="Genomic_DNA"/>
</dbReference>
<dbReference type="STRING" id="6205.A0A0R3WSD9"/>
<keyword evidence="2" id="KW-1185">Reference proteome</keyword>
<accession>A0A0R3WSD9</accession>
<reference evidence="3" key="1">
    <citation type="submission" date="2017-02" db="UniProtKB">
        <authorList>
            <consortium name="WormBaseParasite"/>
        </authorList>
    </citation>
    <scope>IDENTIFICATION</scope>
</reference>